<dbReference type="EMBL" id="NBSK02000004">
    <property type="protein sequence ID" value="KAJ0213671.1"/>
    <property type="molecule type" value="Genomic_DNA"/>
</dbReference>
<dbReference type="Pfam" id="PF13456">
    <property type="entry name" value="RVT_3"/>
    <property type="match status" value="1"/>
</dbReference>
<reference evidence="2 3" key="1">
    <citation type="journal article" date="2017" name="Nat. Commun.">
        <title>Genome assembly with in vitro proximity ligation data and whole-genome triplication in lettuce.</title>
        <authorList>
            <person name="Reyes-Chin-Wo S."/>
            <person name="Wang Z."/>
            <person name="Yang X."/>
            <person name="Kozik A."/>
            <person name="Arikit S."/>
            <person name="Song C."/>
            <person name="Xia L."/>
            <person name="Froenicke L."/>
            <person name="Lavelle D.O."/>
            <person name="Truco M.J."/>
            <person name="Xia R."/>
            <person name="Zhu S."/>
            <person name="Xu C."/>
            <person name="Xu H."/>
            <person name="Xu X."/>
            <person name="Cox K."/>
            <person name="Korf I."/>
            <person name="Meyers B.C."/>
            <person name="Michelmore R.W."/>
        </authorList>
    </citation>
    <scope>NUCLEOTIDE SEQUENCE [LARGE SCALE GENOMIC DNA]</scope>
    <source>
        <strain evidence="3">cv. Salinas</strain>
        <tissue evidence="2">Seedlings</tissue>
    </source>
</reference>
<dbReference type="SUPFAM" id="SSF56672">
    <property type="entry name" value="DNA/RNA polymerases"/>
    <property type="match status" value="1"/>
</dbReference>
<accession>A0A9R1VZW8</accession>
<evidence type="ECO:0000313" key="2">
    <source>
        <dbReference type="EMBL" id="KAJ0213671.1"/>
    </source>
</evidence>
<dbReference type="InterPro" id="IPR012337">
    <property type="entry name" value="RNaseH-like_sf"/>
</dbReference>
<proteinExistence type="predicted"/>
<dbReference type="PANTHER" id="PTHR48475">
    <property type="entry name" value="RIBONUCLEASE H"/>
    <property type="match status" value="1"/>
</dbReference>
<organism evidence="2 3">
    <name type="scientific">Lactuca sativa</name>
    <name type="common">Garden lettuce</name>
    <dbReference type="NCBI Taxonomy" id="4236"/>
    <lineage>
        <taxon>Eukaryota</taxon>
        <taxon>Viridiplantae</taxon>
        <taxon>Streptophyta</taxon>
        <taxon>Embryophyta</taxon>
        <taxon>Tracheophyta</taxon>
        <taxon>Spermatophyta</taxon>
        <taxon>Magnoliopsida</taxon>
        <taxon>eudicotyledons</taxon>
        <taxon>Gunneridae</taxon>
        <taxon>Pentapetalae</taxon>
        <taxon>asterids</taxon>
        <taxon>campanulids</taxon>
        <taxon>Asterales</taxon>
        <taxon>Asteraceae</taxon>
        <taxon>Cichorioideae</taxon>
        <taxon>Cichorieae</taxon>
        <taxon>Lactucinae</taxon>
        <taxon>Lactuca</taxon>
    </lineage>
</organism>
<dbReference type="Proteomes" id="UP000235145">
    <property type="component" value="Unassembled WGS sequence"/>
</dbReference>
<dbReference type="Gene3D" id="3.30.420.10">
    <property type="entry name" value="Ribonuclease H-like superfamily/Ribonuclease H"/>
    <property type="match status" value="1"/>
</dbReference>
<dbReference type="CDD" id="cd09279">
    <property type="entry name" value="RNase_HI_like"/>
    <property type="match status" value="1"/>
</dbReference>
<evidence type="ECO:0000313" key="3">
    <source>
        <dbReference type="Proteomes" id="UP000235145"/>
    </source>
</evidence>
<gene>
    <name evidence="2" type="ORF">LSAT_V11C400164550</name>
</gene>
<evidence type="ECO:0000259" key="1">
    <source>
        <dbReference type="PROSITE" id="PS50879"/>
    </source>
</evidence>
<dbReference type="Pfam" id="PF17919">
    <property type="entry name" value="RT_RNaseH_2"/>
    <property type="match status" value="1"/>
</dbReference>
<dbReference type="AlphaFoldDB" id="A0A9R1VZW8"/>
<dbReference type="GO" id="GO:0004523">
    <property type="term" value="F:RNA-DNA hybrid ribonuclease activity"/>
    <property type="evidence" value="ECO:0007669"/>
    <property type="project" value="InterPro"/>
</dbReference>
<dbReference type="PANTHER" id="PTHR48475:SF2">
    <property type="entry name" value="RIBONUCLEASE H"/>
    <property type="match status" value="1"/>
</dbReference>
<dbReference type="InterPro" id="IPR002156">
    <property type="entry name" value="RNaseH_domain"/>
</dbReference>
<dbReference type="Gene3D" id="3.30.70.270">
    <property type="match status" value="2"/>
</dbReference>
<dbReference type="PROSITE" id="PS50879">
    <property type="entry name" value="RNASE_H_1"/>
    <property type="match status" value="1"/>
</dbReference>
<feature type="domain" description="RNase H type-1" evidence="1">
    <location>
        <begin position="272"/>
        <end position="382"/>
    </location>
</feature>
<name>A0A9R1VZW8_LACSA</name>
<dbReference type="InterPro" id="IPR036397">
    <property type="entry name" value="RNaseH_sf"/>
</dbReference>
<protein>
    <recommendedName>
        <fullName evidence="1">RNase H type-1 domain-containing protein</fullName>
    </recommendedName>
</protein>
<comment type="caution">
    <text evidence="2">The sequence shown here is derived from an EMBL/GenBank/DDBJ whole genome shotgun (WGS) entry which is preliminary data.</text>
</comment>
<keyword evidence="3" id="KW-1185">Reference proteome</keyword>
<dbReference type="InterPro" id="IPR041577">
    <property type="entry name" value="RT_RNaseH_2"/>
</dbReference>
<dbReference type="InterPro" id="IPR043502">
    <property type="entry name" value="DNA/RNA_pol_sf"/>
</dbReference>
<sequence length="382" mass="42995">MRGPDEAKLLEDIEETFKTLEKVKTKLNPGKCTFGVEKRQFLGYYVTRQGIQPDPVKVDEFTKTPPPNTLRDAQVLNGKLTSLSRFISKSDDKAMPLFHTLKGCTEKRNFQWITAAEAALQQIREALHKLPMLTIPIAGETFQVYLSTLAEAISYVLVVEKEGEQRPVYFVSRALQGPELNYPVLEKLVIVLIYAARRLRRYFQAHQIEVLANCPIKKILLKPETSARIAKWGMNKHQGPGTYEVFARNPGGGGGEGMTQEEVPVAGKTPKDNREWSLYTDEASSKEGSGAGLILTSPEGREVTYTLRFHFHTSNNEAKYEGLLAGLRLAKQMGAEAVMALTDSRLAAYQINGSFEAKDKRMDKYDRIVQRLTKSFKEFTIK</sequence>
<dbReference type="SUPFAM" id="SSF53098">
    <property type="entry name" value="Ribonuclease H-like"/>
    <property type="match status" value="1"/>
</dbReference>
<dbReference type="InterPro" id="IPR043128">
    <property type="entry name" value="Rev_trsase/Diguanyl_cyclase"/>
</dbReference>
<dbReference type="GO" id="GO:0003676">
    <property type="term" value="F:nucleic acid binding"/>
    <property type="evidence" value="ECO:0007669"/>
    <property type="project" value="InterPro"/>
</dbReference>